<organism evidence="1 2">
    <name type="scientific">Burkholderia latens</name>
    <dbReference type="NCBI Taxonomy" id="488446"/>
    <lineage>
        <taxon>Bacteria</taxon>
        <taxon>Pseudomonadati</taxon>
        <taxon>Pseudomonadota</taxon>
        <taxon>Betaproteobacteria</taxon>
        <taxon>Burkholderiales</taxon>
        <taxon>Burkholderiaceae</taxon>
        <taxon>Burkholderia</taxon>
        <taxon>Burkholderia cepacia complex</taxon>
    </lineage>
</organism>
<sequence length="93" mass="10220">MTRIDEIDASPFPARFASMAIDATGDAATVTRLLADAAESLPDTGAAAPPRTMHMIRHPILSYEFISPPNVCARRAVVRRIPWKNPLRVHNIT</sequence>
<dbReference type="GeneID" id="99793760"/>
<evidence type="ECO:0000313" key="2">
    <source>
        <dbReference type="Proteomes" id="UP000494222"/>
    </source>
</evidence>
<dbReference type="AlphaFoldDB" id="A0A6P2LFF3"/>
<evidence type="ECO:0000313" key="1">
    <source>
        <dbReference type="EMBL" id="VWB65721.1"/>
    </source>
</evidence>
<proteinExistence type="predicted"/>
<dbReference type="RefSeq" id="WP_341772556.1">
    <property type="nucleotide sequence ID" value="NZ_CABVPL010000019.1"/>
</dbReference>
<name>A0A6P2LFF3_9BURK</name>
<reference evidence="1 2" key="1">
    <citation type="submission" date="2019-09" db="EMBL/GenBank/DDBJ databases">
        <authorList>
            <person name="Depoorter E."/>
        </authorList>
    </citation>
    <scope>NUCLEOTIDE SEQUENCE [LARGE SCALE GENOMIC DNA]</scope>
    <source>
        <strain evidence="1">LMG 24064</strain>
    </source>
</reference>
<dbReference type="EMBL" id="CABVPL010000019">
    <property type="protein sequence ID" value="VWB65721.1"/>
    <property type="molecule type" value="Genomic_DNA"/>
</dbReference>
<gene>
    <name evidence="1" type="ORF">BLA24064_03058</name>
</gene>
<protein>
    <submittedName>
        <fullName evidence="1">Uncharacterized protein</fullName>
    </submittedName>
</protein>
<accession>A0A6P2LFF3</accession>
<dbReference type="Proteomes" id="UP000494222">
    <property type="component" value="Unassembled WGS sequence"/>
</dbReference>